<feature type="region of interest" description="Disordered" evidence="1">
    <location>
        <begin position="1"/>
        <end position="64"/>
    </location>
</feature>
<dbReference type="PANTHER" id="PTHR23172">
    <property type="entry name" value="AUXILIN/CYCLIN G-ASSOCIATED KINASE-RELATED"/>
    <property type="match status" value="1"/>
</dbReference>
<feature type="compositionally biased region" description="Low complexity" evidence="1">
    <location>
        <begin position="342"/>
        <end position="352"/>
    </location>
</feature>
<feature type="region of interest" description="Disordered" evidence="1">
    <location>
        <begin position="273"/>
        <end position="361"/>
    </location>
</feature>
<evidence type="ECO:0000313" key="2">
    <source>
        <dbReference type="EMBL" id="CAE0491909.1"/>
    </source>
</evidence>
<dbReference type="SUPFAM" id="SSF46565">
    <property type="entry name" value="Chaperone J-domain"/>
    <property type="match status" value="1"/>
</dbReference>
<evidence type="ECO:0000256" key="1">
    <source>
        <dbReference type="SAM" id="MobiDB-lite"/>
    </source>
</evidence>
<dbReference type="GO" id="GO:0072318">
    <property type="term" value="P:clathrin coat disassembly"/>
    <property type="evidence" value="ECO:0007669"/>
    <property type="project" value="TreeGrafter"/>
</dbReference>
<feature type="compositionally biased region" description="Low complexity" evidence="1">
    <location>
        <begin position="273"/>
        <end position="287"/>
    </location>
</feature>
<dbReference type="GO" id="GO:0030276">
    <property type="term" value="F:clathrin binding"/>
    <property type="evidence" value="ECO:0007669"/>
    <property type="project" value="TreeGrafter"/>
</dbReference>
<protein>
    <recommendedName>
        <fullName evidence="3">J domain-containing protein</fullName>
    </recommendedName>
</protein>
<feature type="compositionally biased region" description="Basic and acidic residues" evidence="1">
    <location>
        <begin position="321"/>
        <end position="340"/>
    </location>
</feature>
<dbReference type="GO" id="GO:0005737">
    <property type="term" value="C:cytoplasm"/>
    <property type="evidence" value="ECO:0007669"/>
    <property type="project" value="TreeGrafter"/>
</dbReference>
<dbReference type="GO" id="GO:0072583">
    <property type="term" value="P:clathrin-dependent endocytosis"/>
    <property type="evidence" value="ECO:0007669"/>
    <property type="project" value="TreeGrafter"/>
</dbReference>
<feature type="compositionally biased region" description="Pro residues" evidence="1">
    <location>
        <begin position="288"/>
        <end position="297"/>
    </location>
</feature>
<evidence type="ECO:0008006" key="3">
    <source>
        <dbReference type="Google" id="ProtNLM"/>
    </source>
</evidence>
<dbReference type="EMBL" id="HBIP01012317">
    <property type="protein sequence ID" value="CAE0491909.1"/>
    <property type="molecule type" value="Transcribed_RNA"/>
</dbReference>
<sequence>MPIPDRDYPQAHFRPVPSQQQQVNEHGYGSGGGSSSVGEQHAYQPRSDAAPPGQAPGNGLAKCSGSGGGGVVCGRYQREEVYSVARTIMAVPEEERDHVLNNLPYQLQVDVVQVMGEMEGGSWHSQQGPGASGGSPAPVADIQTSSFDIDALVQAEAQGQGSPPFATTVSQIRHAPLSPPTQRPPPAAEHSADLLGIGEDGGGGEGLASSRPAAQQQQQKQQHFQQQHHHQQQQQHLQAQQQQKQLLQQQQQQQQQQVPRVASVEEVDDFFSGGAAASAPGRAAPSAAPAPPAPPAMSPATAKLYTAPPKPGRQQASAVADEGKEPAVDWAKLEEEDKARAHTQATQQQQMHQAEEDEPELRRQLRAARLAERQSKMDAALAEKHAKDEEEARKQAEQVELKDKLKARIETWRSNKKGNIRAMLGSLEHVLWEGSGWKPVGMGDLLEPPQVKKVYMKANLLVHPDKVRQRNGTPEQVAIADMIFDVLKEAWIVFQR</sequence>
<organism evidence="2">
    <name type="scientific">Dunaliella tertiolecta</name>
    <name type="common">Green alga</name>
    <dbReference type="NCBI Taxonomy" id="3047"/>
    <lineage>
        <taxon>Eukaryota</taxon>
        <taxon>Viridiplantae</taxon>
        <taxon>Chlorophyta</taxon>
        <taxon>core chlorophytes</taxon>
        <taxon>Chlorophyceae</taxon>
        <taxon>CS clade</taxon>
        <taxon>Chlamydomonadales</taxon>
        <taxon>Dunaliellaceae</taxon>
        <taxon>Dunaliella</taxon>
    </lineage>
</organism>
<dbReference type="InterPro" id="IPR036869">
    <property type="entry name" value="J_dom_sf"/>
</dbReference>
<feature type="region of interest" description="Disordered" evidence="1">
    <location>
        <begin position="120"/>
        <end position="141"/>
    </location>
</feature>
<dbReference type="FunFam" id="1.10.287.110:FF:000002">
    <property type="entry name" value="putative tyrosine-protein phosphatase auxilin isoform X2"/>
    <property type="match status" value="1"/>
</dbReference>
<dbReference type="GO" id="GO:0031982">
    <property type="term" value="C:vesicle"/>
    <property type="evidence" value="ECO:0007669"/>
    <property type="project" value="TreeGrafter"/>
</dbReference>
<dbReference type="AlphaFoldDB" id="A0A7S3QSJ1"/>
<proteinExistence type="predicted"/>
<gene>
    <name evidence="2" type="ORF">DTER00134_LOCUS6982</name>
</gene>
<feature type="compositionally biased region" description="Low complexity" evidence="1">
    <location>
        <begin position="125"/>
        <end position="138"/>
    </location>
</feature>
<feature type="compositionally biased region" description="Low complexity" evidence="1">
    <location>
        <begin position="213"/>
        <end position="225"/>
    </location>
</feature>
<dbReference type="PANTHER" id="PTHR23172:SF19">
    <property type="entry name" value="J DOMAIN-CONTAINING PROTEIN"/>
    <property type="match status" value="1"/>
</dbReference>
<feature type="compositionally biased region" description="Pro residues" evidence="1">
    <location>
        <begin position="177"/>
        <end position="187"/>
    </location>
</feature>
<feature type="region of interest" description="Disordered" evidence="1">
    <location>
        <begin position="175"/>
        <end position="239"/>
    </location>
</feature>
<accession>A0A7S3QSJ1</accession>
<reference evidence="2" key="1">
    <citation type="submission" date="2021-01" db="EMBL/GenBank/DDBJ databases">
        <authorList>
            <person name="Corre E."/>
            <person name="Pelletier E."/>
            <person name="Niang G."/>
            <person name="Scheremetjew M."/>
            <person name="Finn R."/>
            <person name="Kale V."/>
            <person name="Holt S."/>
            <person name="Cochrane G."/>
            <person name="Meng A."/>
            <person name="Brown T."/>
            <person name="Cohen L."/>
        </authorList>
    </citation>
    <scope>NUCLEOTIDE SEQUENCE</scope>
    <source>
        <strain evidence="2">CCMP1320</strain>
    </source>
</reference>
<name>A0A7S3QSJ1_DUNTE</name>
<dbReference type="Gene3D" id="1.10.287.110">
    <property type="entry name" value="DnaJ domain"/>
    <property type="match status" value="1"/>
</dbReference>